<dbReference type="EMBL" id="DS990641">
    <property type="protein sequence ID" value="EGC48449.1"/>
    <property type="molecule type" value="Genomic_DNA"/>
</dbReference>
<gene>
    <name evidence="1" type="ORF">HCEG_07664</name>
</gene>
<organism evidence="2">
    <name type="scientific">Ajellomyces capsulatus (strain H88)</name>
    <name type="common">Darling's disease fungus</name>
    <name type="synonym">Histoplasma capsulatum</name>
    <dbReference type="NCBI Taxonomy" id="544711"/>
    <lineage>
        <taxon>Eukaryota</taxon>
        <taxon>Fungi</taxon>
        <taxon>Dikarya</taxon>
        <taxon>Ascomycota</taxon>
        <taxon>Pezizomycotina</taxon>
        <taxon>Eurotiomycetes</taxon>
        <taxon>Eurotiomycetidae</taxon>
        <taxon>Onygenales</taxon>
        <taxon>Ajellomycetaceae</taxon>
        <taxon>Histoplasma</taxon>
    </lineage>
</organism>
<name>F0URC2_AJEC8</name>
<proteinExistence type="predicted"/>
<evidence type="ECO:0000313" key="2">
    <source>
        <dbReference type="Proteomes" id="UP000008142"/>
    </source>
</evidence>
<reference evidence="2" key="1">
    <citation type="submission" date="2008-07" db="EMBL/GenBank/DDBJ databases">
        <title>Annotation of Ajellomyces capsulatus strain H88.</title>
        <authorList>
            <person name="Champion M."/>
            <person name="Cuomo C."/>
            <person name="Ma L.-J."/>
            <person name="Henn M.R."/>
            <person name="Sil A."/>
            <person name="Goldman B."/>
            <person name="Young S.K."/>
            <person name="Kodira C.D."/>
            <person name="Zeng Q."/>
            <person name="Koehrsen M."/>
            <person name="Alvarado L."/>
            <person name="Berlin A."/>
            <person name="Borenstein D."/>
            <person name="Chen Z."/>
            <person name="Engels R."/>
            <person name="Freedman E."/>
            <person name="Gellesch M."/>
            <person name="Goldberg J."/>
            <person name="Griggs A."/>
            <person name="Gujja S."/>
            <person name="Heiman D."/>
            <person name="Hepburn T."/>
            <person name="Howarth C."/>
            <person name="Jen D."/>
            <person name="Larson L."/>
            <person name="Lewis B."/>
            <person name="Mehta T."/>
            <person name="Park D."/>
            <person name="Pearson M."/>
            <person name="Roberts A."/>
            <person name="Saif S."/>
            <person name="Shea T."/>
            <person name="Shenoy N."/>
            <person name="Sisk P."/>
            <person name="Stolte C."/>
            <person name="Sykes S."/>
            <person name="Walk T."/>
            <person name="White J."/>
            <person name="Yandava C."/>
            <person name="Klein B."/>
            <person name="McEwen J.G."/>
            <person name="Puccia R."/>
            <person name="Goldman G.H."/>
            <person name="Felipe M.S."/>
            <person name="Nino-Vega G."/>
            <person name="San-Blas G."/>
            <person name="Taylor J."/>
            <person name="Mendoza L."/>
            <person name="Galagan J."/>
            <person name="Nusbaum C."/>
            <person name="Birren B."/>
        </authorList>
    </citation>
    <scope>NUCLEOTIDE SEQUENCE [LARGE SCALE GENOMIC DNA]</scope>
    <source>
        <strain evidence="2">H88</strain>
    </source>
</reference>
<dbReference type="AlphaFoldDB" id="F0URC2"/>
<dbReference type="HOGENOM" id="CLU_2775377_0_0_1"/>
<sequence>MPLFAQIQGTMPWRNPDKISLVLRISHRPLRPSAVWILAKVLGRSRQDQSCLVLLKLDGAQGVGKFPVS</sequence>
<dbReference type="Proteomes" id="UP000008142">
    <property type="component" value="Unassembled WGS sequence"/>
</dbReference>
<evidence type="ECO:0000313" key="1">
    <source>
        <dbReference type="EMBL" id="EGC48449.1"/>
    </source>
</evidence>
<protein>
    <submittedName>
        <fullName evidence="1">Predicted protein</fullName>
    </submittedName>
</protein>
<accession>F0URC2</accession>